<evidence type="ECO:0000256" key="1">
    <source>
        <dbReference type="ARBA" id="ARBA00000085"/>
    </source>
</evidence>
<dbReference type="SUPFAM" id="SSF52172">
    <property type="entry name" value="CheY-like"/>
    <property type="match status" value="1"/>
</dbReference>
<keyword evidence="4 10" id="KW-0597">Phosphoprotein</keyword>
<evidence type="ECO:0000313" key="14">
    <source>
        <dbReference type="Proteomes" id="UP000318422"/>
    </source>
</evidence>
<proteinExistence type="inferred from homology"/>
<evidence type="ECO:0000256" key="9">
    <source>
        <dbReference type="ARBA" id="ARBA00070152"/>
    </source>
</evidence>
<feature type="modified residue" description="4-aspartylphosphate" evidence="10">
    <location>
        <position position="528"/>
    </location>
</feature>
<dbReference type="InterPro" id="IPR035938">
    <property type="entry name" value="Hemerythrin-like_sf"/>
</dbReference>
<evidence type="ECO:0000256" key="3">
    <source>
        <dbReference type="ARBA" id="ARBA00012438"/>
    </source>
</evidence>
<dbReference type="OrthoDB" id="8552871at2"/>
<evidence type="ECO:0000256" key="8">
    <source>
        <dbReference type="ARBA" id="ARBA00058004"/>
    </source>
</evidence>
<dbReference type="SMART" id="SM00388">
    <property type="entry name" value="HisKA"/>
    <property type="match status" value="1"/>
</dbReference>
<dbReference type="PROSITE" id="PS50110">
    <property type="entry name" value="RESPONSE_REGULATORY"/>
    <property type="match status" value="1"/>
</dbReference>
<comment type="function">
    <text evidence="8">Member of the two-component regulatory system BvgS/BvgA. Phosphorylates BvgA via a four-step phosphorelay in response to environmental signals.</text>
</comment>
<dbReference type="Gene3D" id="1.20.120.50">
    <property type="entry name" value="Hemerythrin-like"/>
    <property type="match status" value="1"/>
</dbReference>
<evidence type="ECO:0000256" key="6">
    <source>
        <dbReference type="ARBA" id="ARBA00023004"/>
    </source>
</evidence>
<keyword evidence="6" id="KW-0408">Iron</keyword>
<comment type="similarity">
    <text evidence="2">Belongs to the hemerythrin family.</text>
</comment>
<dbReference type="PROSITE" id="PS50109">
    <property type="entry name" value="HIS_KIN"/>
    <property type="match status" value="1"/>
</dbReference>
<dbReference type="GO" id="GO:0046872">
    <property type="term" value="F:metal ion binding"/>
    <property type="evidence" value="ECO:0007669"/>
    <property type="project" value="UniProtKB-KW"/>
</dbReference>
<dbReference type="SUPFAM" id="SSF47384">
    <property type="entry name" value="Homodimeric domain of signal transducing histidine kinase"/>
    <property type="match status" value="1"/>
</dbReference>
<dbReference type="InterPro" id="IPR004358">
    <property type="entry name" value="Sig_transdc_His_kin-like_C"/>
</dbReference>
<dbReference type="Pfam" id="PF01814">
    <property type="entry name" value="Hemerythrin"/>
    <property type="match status" value="1"/>
</dbReference>
<evidence type="ECO:0000256" key="4">
    <source>
        <dbReference type="ARBA" id="ARBA00022553"/>
    </source>
</evidence>
<dbReference type="SUPFAM" id="SSF55874">
    <property type="entry name" value="ATPase domain of HSP90 chaperone/DNA topoisomerase II/histidine kinase"/>
    <property type="match status" value="1"/>
</dbReference>
<evidence type="ECO:0000256" key="7">
    <source>
        <dbReference type="ARBA" id="ARBA00023012"/>
    </source>
</evidence>
<comment type="catalytic activity">
    <reaction evidence="1">
        <text>ATP + protein L-histidine = ADP + protein N-phospho-L-histidine.</text>
        <dbReference type="EC" id="2.7.13.3"/>
    </reaction>
</comment>
<accession>A0A4Y4CSV5</accession>
<dbReference type="CDD" id="cd16922">
    <property type="entry name" value="HATPase_EvgS-ArcB-TorS-like"/>
    <property type="match status" value="1"/>
</dbReference>
<dbReference type="FunFam" id="3.30.565.10:FF:000010">
    <property type="entry name" value="Sensor histidine kinase RcsC"/>
    <property type="match status" value="1"/>
</dbReference>
<dbReference type="NCBIfam" id="NF033749">
    <property type="entry name" value="bact_hemeryth"/>
    <property type="match status" value="1"/>
</dbReference>
<dbReference type="InterPro" id="IPR001789">
    <property type="entry name" value="Sig_transdc_resp-reg_receiver"/>
</dbReference>
<dbReference type="InterPro" id="IPR003594">
    <property type="entry name" value="HATPase_dom"/>
</dbReference>
<keyword evidence="7" id="KW-0902">Two-component regulatory system</keyword>
<dbReference type="SMART" id="SM00448">
    <property type="entry name" value="REC"/>
    <property type="match status" value="1"/>
</dbReference>
<dbReference type="SUPFAM" id="SSF47188">
    <property type="entry name" value="Hemerythrin-like"/>
    <property type="match status" value="1"/>
</dbReference>
<evidence type="ECO:0000259" key="12">
    <source>
        <dbReference type="PROSITE" id="PS50110"/>
    </source>
</evidence>
<dbReference type="PANTHER" id="PTHR45339:SF5">
    <property type="entry name" value="HISTIDINE KINASE"/>
    <property type="match status" value="1"/>
</dbReference>
<dbReference type="Pfam" id="PF00072">
    <property type="entry name" value="Response_reg"/>
    <property type="match status" value="1"/>
</dbReference>
<dbReference type="NCBIfam" id="TIGR02481">
    <property type="entry name" value="hemeryth_dom"/>
    <property type="match status" value="1"/>
</dbReference>
<dbReference type="CDD" id="cd12107">
    <property type="entry name" value="Hemerythrin"/>
    <property type="match status" value="1"/>
</dbReference>
<name>A0A4Y4CSV5_ZOORA</name>
<dbReference type="InterPro" id="IPR036097">
    <property type="entry name" value="HisK_dim/P_sf"/>
</dbReference>
<dbReference type="Proteomes" id="UP000318422">
    <property type="component" value="Unassembled WGS sequence"/>
</dbReference>
<evidence type="ECO:0000256" key="5">
    <source>
        <dbReference type="ARBA" id="ARBA00022723"/>
    </source>
</evidence>
<dbReference type="CDD" id="cd17546">
    <property type="entry name" value="REC_hyHK_CKI1_RcsC-like"/>
    <property type="match status" value="1"/>
</dbReference>
<evidence type="ECO:0000313" key="13">
    <source>
        <dbReference type="EMBL" id="GEC95988.1"/>
    </source>
</evidence>
<dbReference type="AlphaFoldDB" id="A0A4Y4CSV5"/>
<sequence>MLNTIEIFPWNRNFETGIAEVDAQHRRLVTLLNTLVSHLTVQADAPTLNAIFDELSDYAVNHFASEEQIWQEAFGDDAWALQHHDSHTGFIDEVLRLRAEEGVKPLEDVIEDIVSFLTHWLALHIIESDKRMAKAVLALREGATLAQAKQIADEQMSGATRAMIDTVMTMYDKLANRTVQLTREINRRQQAEKSAQEAQVALLRSRDAAEAASLAKSDFLASMSHEIRTPMNAITGIIELMRREPLSPRQAENLHRLQEASQHLLAMINDILDMSKIEADKLHLEESALRVSEVLGSVVSMVENQARAKGLALRVDVAGIHSLMQTSLAGDATRLKQALLNYLSNALKFTASGSVTLRAALEEETADSVLLRFEVVDTGIGIAPETLPRLFSRFEQAGMDTTRRYGGSGLGLVITRRLAELMGGQAGAESRPGVGSTFWLTVRLRKAAPATEPSARPAAGAADDANPEEALRRDYAGASVLVVEDNEINSEIAVDLLEDVALSVDTAADGVEAVEKARANTYDVILMDMQMPRMDGLEATRCIRQLPGQQHTPIVAMTANAFADDKANCIEAGMDDFIAKPVDPDVLFAMLLRWLRAGRA</sequence>
<protein>
    <recommendedName>
        <fullName evidence="9">Virulence sensor protein BvgS</fullName>
        <ecNumber evidence="3">2.7.13.3</ecNumber>
    </recommendedName>
</protein>
<dbReference type="SMART" id="SM00387">
    <property type="entry name" value="HATPase_c"/>
    <property type="match status" value="1"/>
</dbReference>
<dbReference type="InterPro" id="IPR005467">
    <property type="entry name" value="His_kinase_dom"/>
</dbReference>
<dbReference type="InterPro" id="IPR011006">
    <property type="entry name" value="CheY-like_superfamily"/>
</dbReference>
<keyword evidence="5" id="KW-0479">Metal-binding</keyword>
<feature type="domain" description="Histidine kinase" evidence="11">
    <location>
        <begin position="222"/>
        <end position="446"/>
    </location>
</feature>
<dbReference type="Pfam" id="PF02518">
    <property type="entry name" value="HATPase_c"/>
    <property type="match status" value="1"/>
</dbReference>
<evidence type="ECO:0000256" key="10">
    <source>
        <dbReference type="PROSITE-ProRule" id="PRU00169"/>
    </source>
</evidence>
<reference evidence="13 14" key="1">
    <citation type="submission" date="2019-06" db="EMBL/GenBank/DDBJ databases">
        <title>Whole genome shotgun sequence of Zoogloea ramigera NBRC 15342.</title>
        <authorList>
            <person name="Hosoyama A."/>
            <person name="Uohara A."/>
            <person name="Ohji S."/>
            <person name="Ichikawa N."/>
        </authorList>
    </citation>
    <scope>NUCLEOTIDE SEQUENCE [LARGE SCALE GENOMIC DNA]</scope>
    <source>
        <strain evidence="13 14">NBRC 15342</strain>
    </source>
</reference>
<dbReference type="EC" id="2.7.13.3" evidence="3"/>
<dbReference type="CDD" id="cd00082">
    <property type="entry name" value="HisKA"/>
    <property type="match status" value="1"/>
</dbReference>
<dbReference type="GO" id="GO:0000155">
    <property type="term" value="F:phosphorelay sensor kinase activity"/>
    <property type="evidence" value="ECO:0007669"/>
    <property type="project" value="InterPro"/>
</dbReference>
<dbReference type="RefSeq" id="WP_141351877.1">
    <property type="nucleotide sequence ID" value="NZ_BJNV01000032.1"/>
</dbReference>
<gene>
    <name evidence="13" type="ORF">ZRA01_20610</name>
</gene>
<dbReference type="Gene3D" id="3.40.50.2300">
    <property type="match status" value="1"/>
</dbReference>
<dbReference type="InterPro" id="IPR036890">
    <property type="entry name" value="HATPase_C_sf"/>
</dbReference>
<dbReference type="EMBL" id="BJNV01000032">
    <property type="protein sequence ID" value="GEC95988.1"/>
    <property type="molecule type" value="Genomic_DNA"/>
</dbReference>
<dbReference type="PRINTS" id="PR00344">
    <property type="entry name" value="BCTRLSENSOR"/>
</dbReference>
<dbReference type="Gene3D" id="1.10.287.130">
    <property type="match status" value="1"/>
</dbReference>
<evidence type="ECO:0000256" key="2">
    <source>
        <dbReference type="ARBA" id="ARBA00010587"/>
    </source>
</evidence>
<organism evidence="13 14">
    <name type="scientific">Zoogloea ramigera</name>
    <dbReference type="NCBI Taxonomy" id="350"/>
    <lineage>
        <taxon>Bacteria</taxon>
        <taxon>Pseudomonadati</taxon>
        <taxon>Pseudomonadota</taxon>
        <taxon>Betaproteobacteria</taxon>
        <taxon>Rhodocyclales</taxon>
        <taxon>Zoogloeaceae</taxon>
        <taxon>Zoogloea</taxon>
    </lineage>
</organism>
<dbReference type="InterPro" id="IPR012312">
    <property type="entry name" value="Hemerythrin-like"/>
</dbReference>
<evidence type="ECO:0000259" key="11">
    <source>
        <dbReference type="PROSITE" id="PS50109"/>
    </source>
</evidence>
<dbReference type="InterPro" id="IPR003661">
    <property type="entry name" value="HisK_dim/P_dom"/>
</dbReference>
<dbReference type="Pfam" id="PF00512">
    <property type="entry name" value="HisKA"/>
    <property type="match status" value="1"/>
</dbReference>
<dbReference type="InterPro" id="IPR012827">
    <property type="entry name" value="Hemerythrin_metal-bd"/>
</dbReference>
<keyword evidence="14" id="KW-1185">Reference proteome</keyword>
<dbReference type="PANTHER" id="PTHR45339">
    <property type="entry name" value="HYBRID SIGNAL TRANSDUCTION HISTIDINE KINASE J"/>
    <property type="match status" value="1"/>
</dbReference>
<comment type="caution">
    <text evidence="13">The sequence shown here is derived from an EMBL/GenBank/DDBJ whole genome shotgun (WGS) entry which is preliminary data.</text>
</comment>
<dbReference type="Gene3D" id="3.30.565.10">
    <property type="entry name" value="Histidine kinase-like ATPase, C-terminal domain"/>
    <property type="match status" value="1"/>
</dbReference>
<feature type="domain" description="Response regulatory" evidence="12">
    <location>
        <begin position="479"/>
        <end position="595"/>
    </location>
</feature>